<evidence type="ECO:0000256" key="7">
    <source>
        <dbReference type="ARBA" id="ARBA00023136"/>
    </source>
</evidence>
<feature type="region of interest" description="Disordered" evidence="8">
    <location>
        <begin position="727"/>
        <end position="749"/>
    </location>
</feature>
<reference evidence="9" key="2">
    <citation type="submission" date="2025-09" db="UniProtKB">
        <authorList>
            <consortium name="Ensembl"/>
        </authorList>
    </citation>
    <scope>IDENTIFICATION</scope>
</reference>
<evidence type="ECO:0000256" key="6">
    <source>
        <dbReference type="ARBA" id="ARBA00023034"/>
    </source>
</evidence>
<dbReference type="GO" id="GO:0015031">
    <property type="term" value="P:protein transport"/>
    <property type="evidence" value="ECO:0007669"/>
    <property type="project" value="UniProtKB-KW"/>
</dbReference>
<keyword evidence="4" id="KW-0813">Transport</keyword>
<sequence length="1280" mass="140305">MSCYHTSTPSQHVLLSHFHPKSTCPVITLPPQVNMSCYHTSTPSQHVLLSHFHPKSTCPVITLPLHPKSTCPVITLPLHSNSTCPVITLPLHSNSTCPVITLPLHSNSTCPVITLPLHSNSTCPVITLPLHSNSTCPVITLPLHSNSTCPVITLPLHSNSTCPVITLPLHSNSTCPVITLPLQFNMSCYHTSSPLQFNMSCYHTSSPLQFNMSCYHTSSPLQFNMSCYHTSSPLQFNMSCYHTSSPLQFNMSCYHTSSPLHSNMPCYHTSSPSQHALLSHFLSKSTCPVITLPPQVNMPCYHASTPSQHVLLSHFLSTPLQHALLSHFLSKSTCPVITLPLRVNMSCYHTSTPSQHALLSRFHPKSTCPVITLPPQVNMPCYHASTPSQHVLLSHFLSTPLQHALLSHFLSKSTCPVITRPLSCYHTSSPSQHVLLSHFHYKSTCPVITLPLRVNMSCYHTSTPSQHALLSHFHSESTCPFITLPLRVNMPCYHTSSSLFSGPVWCFDVWFRLTAMSVCVPGAGIKAQVCSLVELLVTTLYQAYAVFYVAPEGSPRLGDGGLSSGLLFTTLENVTSTTPTGKGRRVLQEEVSTGSWFKYLPSSIAEFQPALRTLAQPIQREQLRDTLQQWINTCKEDICNGVSSLLVYVNSLKGLASIRDAVWDLLSTDSISQHWSFICQRLLERPLALWEDFLQQLFLQRLQAITQEGTETISTSCRQLLSSALRDLEGQPTPPGPGPPGSSPPLPSRGALYEADVASFLWSEAQGDLLSDAAWVSVSQRGPQHRSGLAMKTQALTPCVQIFCSSLDAALRDRLDDLQHYLPSDNTDPQVPSVSFTIGLGSGSSSGSGTVSSFDRYKDAVAVEETLRERCLACVRDIITCVRSKLGAASPVGSSPGPARLSSVLFMARLCQSLSKLCPNLRQCILGKQGCAAADPITKGTPRQSRKLGKAAAKATEVSPAQAKWACLKEELLVVSMEAYRIWSSALSKALVGRFATSLHAESAGAILANATNWEELEIQEEAESGSSVTSKIRLPVQPSWFVQSLLFHLCLEVNGVGGHAVPRPTLQELLQGCMDLVLHQYQNLIHTAQDKDCPFPMTQNRSLQLLFDLRYLTATLGTKLEDGRGFRSQQDPRVQQVCDSLESYIDPFDLDVFMPPFNSNLNRLSQRSSVLLGLLTGTEKQFISRGNSAASQEPYNILPLASTQIRFGLLPLSMTNSRKTKSSTQGTDITRPLASPTSKPAHDDTFRPGNLFRQLANQEEELVAPPSLFKLGWLSGMSK</sequence>
<keyword evidence="6" id="KW-0333">Golgi apparatus</keyword>
<comment type="similarity">
    <text evidence="2">Belongs to the COG1 family.</text>
</comment>
<evidence type="ECO:0000256" key="1">
    <source>
        <dbReference type="ARBA" id="ARBA00004395"/>
    </source>
</evidence>
<evidence type="ECO:0000313" key="10">
    <source>
        <dbReference type="Proteomes" id="UP000694557"/>
    </source>
</evidence>
<dbReference type="GeneTree" id="ENSGT00390000017136"/>
<keyword evidence="5" id="KW-0653">Protein transport</keyword>
<dbReference type="PANTHER" id="PTHR31658:SF0">
    <property type="entry name" value="CONSERVED OLIGOMERIC GOLGI COMPLEX SUBUNIT 1"/>
    <property type="match status" value="1"/>
</dbReference>
<keyword evidence="7" id="KW-0472">Membrane</keyword>
<accession>A0A8C7HQZ6</accession>
<dbReference type="GO" id="GO:0000139">
    <property type="term" value="C:Golgi membrane"/>
    <property type="evidence" value="ECO:0007669"/>
    <property type="project" value="UniProtKB-SubCell"/>
</dbReference>
<dbReference type="InterPro" id="IPR033370">
    <property type="entry name" value="COG1"/>
</dbReference>
<evidence type="ECO:0000256" key="4">
    <source>
        <dbReference type="ARBA" id="ARBA00022448"/>
    </source>
</evidence>
<dbReference type="Ensembl" id="ENSOKIT00005064460.1">
    <property type="protein sequence ID" value="ENSOKIP00005060639.1"/>
    <property type="gene ID" value="ENSOKIG00005025499.1"/>
</dbReference>
<evidence type="ECO:0000256" key="3">
    <source>
        <dbReference type="ARBA" id="ARBA00020978"/>
    </source>
</evidence>
<evidence type="ECO:0000256" key="2">
    <source>
        <dbReference type="ARBA" id="ARBA00006653"/>
    </source>
</evidence>
<feature type="compositionally biased region" description="Pro residues" evidence="8">
    <location>
        <begin position="732"/>
        <end position="747"/>
    </location>
</feature>
<evidence type="ECO:0000256" key="8">
    <source>
        <dbReference type="SAM" id="MobiDB-lite"/>
    </source>
</evidence>
<dbReference type="GO" id="GO:0006891">
    <property type="term" value="P:intra-Golgi vesicle-mediated transport"/>
    <property type="evidence" value="ECO:0007669"/>
    <property type="project" value="InterPro"/>
</dbReference>
<feature type="region of interest" description="Disordered" evidence="8">
    <location>
        <begin position="1217"/>
        <end position="1248"/>
    </location>
</feature>
<feature type="compositionally biased region" description="Polar residues" evidence="8">
    <location>
        <begin position="1217"/>
        <end position="1229"/>
    </location>
</feature>
<protein>
    <recommendedName>
        <fullName evidence="3">Conserved oligomeric Golgi complex subunit 1</fullName>
    </recommendedName>
</protein>
<dbReference type="GO" id="GO:0017119">
    <property type="term" value="C:Golgi transport complex"/>
    <property type="evidence" value="ECO:0007669"/>
    <property type="project" value="InterPro"/>
</dbReference>
<name>A0A8C7HQZ6_ONCKI</name>
<evidence type="ECO:0000313" key="9">
    <source>
        <dbReference type="Ensembl" id="ENSOKIP00005060639.1"/>
    </source>
</evidence>
<gene>
    <name evidence="9" type="primary">COG1</name>
    <name evidence="9" type="synonym">cog1</name>
</gene>
<organism evidence="9 10">
    <name type="scientific">Oncorhynchus kisutch</name>
    <name type="common">Coho salmon</name>
    <name type="synonym">Salmo kisutch</name>
    <dbReference type="NCBI Taxonomy" id="8019"/>
    <lineage>
        <taxon>Eukaryota</taxon>
        <taxon>Metazoa</taxon>
        <taxon>Chordata</taxon>
        <taxon>Craniata</taxon>
        <taxon>Vertebrata</taxon>
        <taxon>Euteleostomi</taxon>
        <taxon>Actinopterygii</taxon>
        <taxon>Neopterygii</taxon>
        <taxon>Teleostei</taxon>
        <taxon>Protacanthopterygii</taxon>
        <taxon>Salmoniformes</taxon>
        <taxon>Salmonidae</taxon>
        <taxon>Salmoninae</taxon>
        <taxon>Oncorhynchus</taxon>
    </lineage>
</organism>
<comment type="subcellular location">
    <subcellularLocation>
        <location evidence="1">Golgi apparatus membrane</location>
        <topology evidence="1">Peripheral membrane protein</topology>
    </subcellularLocation>
</comment>
<keyword evidence="10" id="KW-1185">Reference proteome</keyword>
<dbReference type="AlphaFoldDB" id="A0A8C7HQZ6"/>
<dbReference type="Proteomes" id="UP000694557">
    <property type="component" value="Unassembled WGS sequence"/>
</dbReference>
<dbReference type="PANTHER" id="PTHR31658">
    <property type="entry name" value="CONSERVED OLIGOMERIC GOLGI COMPLEX SUBUNIT 1"/>
    <property type="match status" value="1"/>
</dbReference>
<proteinExistence type="inferred from homology"/>
<reference evidence="9" key="1">
    <citation type="submission" date="2025-08" db="UniProtKB">
        <authorList>
            <consortium name="Ensembl"/>
        </authorList>
    </citation>
    <scope>IDENTIFICATION</scope>
</reference>
<evidence type="ECO:0000256" key="5">
    <source>
        <dbReference type="ARBA" id="ARBA00022927"/>
    </source>
</evidence>